<feature type="compositionally biased region" description="Basic residues" evidence="1">
    <location>
        <begin position="127"/>
        <end position="141"/>
    </location>
</feature>
<dbReference type="AlphaFoldDB" id="A0A8U0V623"/>
<dbReference type="Proteomes" id="UP000000715">
    <property type="component" value="Unplaced"/>
</dbReference>
<evidence type="ECO:0000313" key="2">
    <source>
        <dbReference type="Proteomes" id="UP000000715"/>
    </source>
</evidence>
<sequence length="703" mass="72887">MGPRRAPSPCRIGDRRSYAPPPPPAALLPLPSQEKEPLPGRSPRLRPPLPRPRRDSPGPRARPVLSRARAFGDRDGAVARTVCLAGRRCGTRACSAAGAPGVARLRVRRSLAGDGAAGGARTQPWVTRHRARRARRPRRVSGARPRAEESPSAPEAAAHALGDASLEARRGLDFLARSQPGASGKLGSAAGRPFPGPPPAPLRSGLVAGLVAPPARRGREVTSAAVRSEAAGWRACASSCWFAGKGRRGGRLPAGRSSRGCGGATRGPPGTRVRPPPRARGRGGPGRPQSPSPQFPSPHRLARPSPRSGAGQARDIRQGHRLAGRPRARGPGAHMAAVPEPRADPGPACWPLPPGLRPRGAGLRGCSARTRTHRLSEGPRHKASLPEAGRGGRPVLRPPTVAQEAAHPVPRQRRCPGGGRGRRCGAGDTRGRRAGDFRPSAASGAAPPPLHRGADSPREGRPPHFTGWGSRLGDRPRAPTLRASIWGRGPPRRASAAQRGPRGELARLLGQVHGSGPQQPRPASAPTLPQMLICGVLGLFPGTGPPTTSPQCLPGQGRTQRPDMKALSLPPALLQRSCPRPQPDPQMAGSAEGGLPPSPSNIQEPALLGPSWAACPKSAVAQRCRGVPTHRGPAPAHPCGTFALREGYDPGWQKLSRTTASGGPAGAGGRGAGGAQLNPEPPRGQGKARPSPAAQAPLLGRRG</sequence>
<dbReference type="RefSeq" id="XP_044938861.1">
    <property type="nucleotide sequence ID" value="XM_045082926.1"/>
</dbReference>
<feature type="region of interest" description="Disordered" evidence="1">
    <location>
        <begin position="244"/>
        <end position="526"/>
    </location>
</feature>
<feature type="region of interest" description="Disordered" evidence="1">
    <location>
        <begin position="1"/>
        <end position="72"/>
    </location>
</feature>
<dbReference type="GeneID" id="123392826"/>
<gene>
    <name evidence="3" type="primary">LOC123392826</name>
</gene>
<proteinExistence type="predicted"/>
<accession>A0A8U0V623</accession>
<feature type="compositionally biased region" description="Basic residues" evidence="1">
    <location>
        <begin position="319"/>
        <end position="328"/>
    </location>
</feature>
<feature type="compositionally biased region" description="Gly residues" evidence="1">
    <location>
        <begin position="663"/>
        <end position="674"/>
    </location>
</feature>
<evidence type="ECO:0000256" key="1">
    <source>
        <dbReference type="SAM" id="MobiDB-lite"/>
    </source>
</evidence>
<feature type="region of interest" description="Disordered" evidence="1">
    <location>
        <begin position="574"/>
        <end position="609"/>
    </location>
</feature>
<feature type="region of interest" description="Disordered" evidence="1">
    <location>
        <begin position="178"/>
        <end position="206"/>
    </location>
</feature>
<feature type="compositionally biased region" description="Basic and acidic residues" evidence="1">
    <location>
        <begin position="452"/>
        <end position="462"/>
    </location>
</feature>
<protein>
    <submittedName>
        <fullName evidence="3">Collagen alpha-1(III) chain-like</fullName>
    </submittedName>
</protein>
<feature type="region of interest" description="Disordered" evidence="1">
    <location>
        <begin position="113"/>
        <end position="159"/>
    </location>
</feature>
<keyword evidence="2" id="KW-1185">Reference proteome</keyword>
<reference evidence="3" key="1">
    <citation type="submission" date="2025-08" db="UniProtKB">
        <authorList>
            <consortium name="RefSeq"/>
        </authorList>
    </citation>
    <scope>IDENTIFICATION</scope>
    <source>
        <tissue evidence="3">Brain</tissue>
    </source>
</reference>
<name>A0A8U0V623_MUSPF</name>
<evidence type="ECO:0000313" key="3">
    <source>
        <dbReference type="RefSeq" id="XP_044938861.1"/>
    </source>
</evidence>
<feature type="region of interest" description="Disordered" evidence="1">
    <location>
        <begin position="626"/>
        <end position="703"/>
    </location>
</feature>
<organism evidence="2 3">
    <name type="scientific">Mustela putorius furo</name>
    <name type="common">European domestic ferret</name>
    <name type="synonym">Mustela furo</name>
    <dbReference type="NCBI Taxonomy" id="9669"/>
    <lineage>
        <taxon>Eukaryota</taxon>
        <taxon>Metazoa</taxon>
        <taxon>Chordata</taxon>
        <taxon>Craniata</taxon>
        <taxon>Vertebrata</taxon>
        <taxon>Euteleostomi</taxon>
        <taxon>Mammalia</taxon>
        <taxon>Eutheria</taxon>
        <taxon>Laurasiatheria</taxon>
        <taxon>Carnivora</taxon>
        <taxon>Caniformia</taxon>
        <taxon>Musteloidea</taxon>
        <taxon>Mustelidae</taxon>
        <taxon>Mustelinae</taxon>
        <taxon>Mustela</taxon>
    </lineage>
</organism>
<feature type="compositionally biased region" description="Low complexity" evidence="1">
    <location>
        <begin position="142"/>
        <end position="158"/>
    </location>
</feature>